<reference evidence="9 11" key="2">
    <citation type="submission" date="2018-07" db="EMBL/GenBank/DDBJ databases">
        <title>Draft Genome Assemblies for Five Robust Yarrowia lipolytica Strains Exhibiting High Lipid Production and Pentose Sugar Utilization and Sugar Alcohol Secretion from Undetoxified Lignocellulosic Biomass Hydrolysates.</title>
        <authorList>
            <consortium name="DOE Joint Genome Institute"/>
            <person name="Walker C."/>
            <person name="Ryu S."/>
            <person name="Na H."/>
            <person name="Zane M."/>
            <person name="LaButti K."/>
            <person name="Lipzen A."/>
            <person name="Haridas S."/>
            <person name="Barry K."/>
            <person name="Grigoriev I.V."/>
            <person name="Quarterman J."/>
            <person name="Slininger P."/>
            <person name="Dien B."/>
            <person name="Trinh C.T."/>
        </authorList>
    </citation>
    <scope>NUCLEOTIDE SEQUENCE [LARGE SCALE GENOMIC DNA]</scope>
    <source>
        <strain evidence="9 11">YB392</strain>
    </source>
</reference>
<dbReference type="PROSITE" id="PS00491">
    <property type="entry name" value="PROLINE_PEPTIDASE"/>
    <property type="match status" value="1"/>
</dbReference>
<dbReference type="KEGG" id="yli:2906696"/>
<dbReference type="GO" id="GO:0070006">
    <property type="term" value="F:metalloaminopeptidase activity"/>
    <property type="evidence" value="ECO:0007669"/>
    <property type="project" value="InterPro"/>
</dbReference>
<evidence type="ECO:0000256" key="5">
    <source>
        <dbReference type="ARBA" id="ARBA00023211"/>
    </source>
</evidence>
<dbReference type="VEuPathDB" id="FungiDB:YALI1_B26715g"/>
<comment type="similarity">
    <text evidence="2 6">Belongs to the peptidase M24B family.</text>
</comment>
<name>A0A1H6PH86_YARLL</name>
<dbReference type="eggNOG" id="KOG2414">
    <property type="taxonomic scope" value="Eukaryota"/>
</dbReference>
<dbReference type="GO" id="GO:0005739">
    <property type="term" value="C:mitochondrion"/>
    <property type="evidence" value="ECO:0007669"/>
    <property type="project" value="EnsemblFungi"/>
</dbReference>
<dbReference type="InterPro" id="IPR052433">
    <property type="entry name" value="X-Pro_dipept-like"/>
</dbReference>
<evidence type="ECO:0000313" key="9">
    <source>
        <dbReference type="EMBL" id="RDW24902.1"/>
    </source>
</evidence>
<evidence type="ECO:0000313" key="11">
    <source>
        <dbReference type="Proteomes" id="UP000256601"/>
    </source>
</evidence>
<accession>A0A1H6PH86</accession>
<evidence type="ECO:0000256" key="4">
    <source>
        <dbReference type="ARBA" id="ARBA00022801"/>
    </source>
</evidence>
<dbReference type="InterPro" id="IPR029149">
    <property type="entry name" value="Creatin/AminoP/Spt16_N"/>
</dbReference>
<dbReference type="Proteomes" id="UP000256601">
    <property type="component" value="Unassembled WGS sequence"/>
</dbReference>
<feature type="domain" description="Aminopeptidase P N-terminal" evidence="7">
    <location>
        <begin position="60"/>
        <end position="196"/>
    </location>
</feature>
<protein>
    <submittedName>
        <fullName evidence="9">Peptidase M24, structural domain-containing protein</fullName>
    </submittedName>
</protein>
<dbReference type="GO" id="GO:0050821">
    <property type="term" value="P:protein stabilization"/>
    <property type="evidence" value="ECO:0007669"/>
    <property type="project" value="EnsemblFungi"/>
</dbReference>
<dbReference type="Gene3D" id="3.90.230.10">
    <property type="entry name" value="Creatinase/methionine aminopeptidase superfamily"/>
    <property type="match status" value="1"/>
</dbReference>
<dbReference type="GeneID" id="2906696"/>
<evidence type="ECO:0000313" key="8">
    <source>
        <dbReference type="EMBL" id="AOW01976.1"/>
    </source>
</evidence>
<dbReference type="Proteomes" id="UP000182444">
    <property type="component" value="Chromosome 1B"/>
</dbReference>
<dbReference type="InterPro" id="IPR007865">
    <property type="entry name" value="Aminopep_P_N"/>
</dbReference>
<dbReference type="GO" id="GO:0016485">
    <property type="term" value="P:protein processing"/>
    <property type="evidence" value="ECO:0007669"/>
    <property type="project" value="EnsemblFungi"/>
</dbReference>
<dbReference type="Gene3D" id="3.40.350.10">
    <property type="entry name" value="Creatinase/prolidase N-terminal domain"/>
    <property type="match status" value="1"/>
</dbReference>
<gene>
    <name evidence="9" type="ORF">B0I71DRAFT_133493</name>
    <name evidence="8" type="ORF">YALI1_B26715g</name>
</gene>
<keyword evidence="3 6" id="KW-0479">Metal-binding</keyword>
<evidence type="ECO:0000256" key="6">
    <source>
        <dbReference type="RuleBase" id="RU000590"/>
    </source>
</evidence>
<evidence type="ECO:0000313" key="10">
    <source>
        <dbReference type="Proteomes" id="UP000182444"/>
    </source>
</evidence>
<keyword evidence="5" id="KW-0464">Manganese</keyword>
<comment type="cofactor">
    <cofactor evidence="1">
        <name>Mn(2+)</name>
        <dbReference type="ChEBI" id="CHEBI:29035"/>
    </cofactor>
</comment>
<dbReference type="GO" id="GO:0030145">
    <property type="term" value="F:manganese ion binding"/>
    <property type="evidence" value="ECO:0007669"/>
    <property type="project" value="InterPro"/>
</dbReference>
<organism evidence="8 10">
    <name type="scientific">Yarrowia lipolytica</name>
    <name type="common">Candida lipolytica</name>
    <dbReference type="NCBI Taxonomy" id="4952"/>
    <lineage>
        <taxon>Eukaryota</taxon>
        <taxon>Fungi</taxon>
        <taxon>Dikarya</taxon>
        <taxon>Ascomycota</taxon>
        <taxon>Saccharomycotina</taxon>
        <taxon>Dipodascomycetes</taxon>
        <taxon>Dipodascales</taxon>
        <taxon>Dipodascales incertae sedis</taxon>
        <taxon>Yarrowia</taxon>
    </lineage>
</organism>
<dbReference type="Pfam" id="PF00557">
    <property type="entry name" value="Peptidase_M24"/>
    <property type="match status" value="1"/>
</dbReference>
<dbReference type="GO" id="GO:0005634">
    <property type="term" value="C:nucleus"/>
    <property type="evidence" value="ECO:0007669"/>
    <property type="project" value="EnsemblFungi"/>
</dbReference>
<evidence type="ECO:0000259" key="7">
    <source>
        <dbReference type="SMART" id="SM01011"/>
    </source>
</evidence>
<keyword evidence="4" id="KW-0378">Hydrolase</keyword>
<sequence>MQLTNLIVSKVPFHNHSMIRALKHLNRLQGVRSRSTLATGQPLFETRPHLIKNGDITPGIPALEYFERRLRVADAMPVKSCAVVMGATTKYRSGPVFYDFHQNPDFFYLSGFLEPESALIIEKTGSKPDDVVFHMFVPPKDPQAELWGGARTGEKGAKDFFNADEAYSNNNLMQFKKIVERNDTVFHDSPDVKNVASIFTETVETPLTRMLTQKLVSPLSPIMTKLRAVKSPKEIAVMRAAGSVSANAYNAAYANPFATEKELQVYLESLFLLGGCDKPAYVPVIAGGANALSIHYTRNDDKFGTNDLVLVDAGGQFGGYCADISRTWPVGKDSEGKFTEAQRDLYEAVLDVQKQCIKECSTDKSINDIHEISVRKLHKNLQNVGFNGITLNQTQTLYPHYIGHHLGIDLHDVGKSNRRANLQVGNVITIEPGVYVPYDDKYPKHFQGIGIRIEDNVAITDKGYSVLTEECLKEVDDIEELTQLAYMN</sequence>
<evidence type="ECO:0000256" key="2">
    <source>
        <dbReference type="ARBA" id="ARBA00008766"/>
    </source>
</evidence>
<dbReference type="PANTHER" id="PTHR43226:SF4">
    <property type="entry name" value="XAA-PRO AMINOPEPTIDASE 3"/>
    <property type="match status" value="1"/>
</dbReference>
<dbReference type="SUPFAM" id="SSF53092">
    <property type="entry name" value="Creatinase/prolidase N-terminal domain"/>
    <property type="match status" value="1"/>
</dbReference>
<dbReference type="SUPFAM" id="SSF55920">
    <property type="entry name" value="Creatinase/aminopeptidase"/>
    <property type="match status" value="1"/>
</dbReference>
<dbReference type="EMBL" id="CP017554">
    <property type="protein sequence ID" value="AOW01976.1"/>
    <property type="molecule type" value="Genomic_DNA"/>
</dbReference>
<dbReference type="OMA" id="DSYFWYL"/>
<proteinExistence type="inferred from homology"/>
<dbReference type="AlphaFoldDB" id="A0A1H6PH86"/>
<dbReference type="Pfam" id="PF05195">
    <property type="entry name" value="AMP_N"/>
    <property type="match status" value="1"/>
</dbReference>
<evidence type="ECO:0000256" key="1">
    <source>
        <dbReference type="ARBA" id="ARBA00001936"/>
    </source>
</evidence>
<dbReference type="InterPro" id="IPR036005">
    <property type="entry name" value="Creatinase/aminopeptidase-like"/>
</dbReference>
<evidence type="ECO:0000256" key="3">
    <source>
        <dbReference type="ARBA" id="ARBA00022723"/>
    </source>
</evidence>
<dbReference type="EMBL" id="KZ859016">
    <property type="protein sequence ID" value="RDW24902.1"/>
    <property type="molecule type" value="Genomic_DNA"/>
</dbReference>
<dbReference type="VEuPathDB" id="FungiDB:YALI0_B20394g"/>
<dbReference type="InterPro" id="IPR000994">
    <property type="entry name" value="Pept_M24"/>
</dbReference>
<reference evidence="8 10" key="1">
    <citation type="journal article" date="2016" name="PLoS ONE">
        <title>Sequence Assembly of Yarrowia lipolytica Strain W29/CLIB89 Shows Transposable Element Diversity.</title>
        <authorList>
            <person name="Magnan C."/>
            <person name="Yu J."/>
            <person name="Chang I."/>
            <person name="Jahn E."/>
            <person name="Kanomata Y."/>
            <person name="Wu J."/>
            <person name="Zeller M."/>
            <person name="Oakes M."/>
            <person name="Baldi P."/>
            <person name="Sandmeyer S."/>
        </authorList>
    </citation>
    <scope>NUCLEOTIDE SEQUENCE [LARGE SCALE GENOMIC DNA]</scope>
    <source>
        <strain evidence="8">CLIB89</strain>
        <strain evidence="10">CLIB89(W29)</strain>
    </source>
</reference>
<dbReference type="InterPro" id="IPR001131">
    <property type="entry name" value="Peptidase_M24B_aminopep-P_CS"/>
</dbReference>
<dbReference type="SMART" id="SM01011">
    <property type="entry name" value="AMP_N"/>
    <property type="match status" value="1"/>
</dbReference>
<dbReference type="PANTHER" id="PTHR43226">
    <property type="entry name" value="XAA-PRO AMINOPEPTIDASE 3"/>
    <property type="match status" value="1"/>
</dbReference>